<dbReference type="InterPro" id="IPR036388">
    <property type="entry name" value="WH-like_DNA-bd_sf"/>
</dbReference>
<protein>
    <recommendedName>
        <fullName evidence="1">RNA polymerase sigma-70 region 4 domain-containing protein</fullName>
    </recommendedName>
</protein>
<name>A0A1Q8QRZ3_9FIRM</name>
<dbReference type="Pfam" id="PF04545">
    <property type="entry name" value="Sigma70_r4"/>
    <property type="match status" value="1"/>
</dbReference>
<dbReference type="GO" id="GO:0003700">
    <property type="term" value="F:DNA-binding transcription factor activity"/>
    <property type="evidence" value="ECO:0007669"/>
    <property type="project" value="InterPro"/>
</dbReference>
<sequence length="138" mass="16424">MEKQDSKYKLVVNKEWIPVGEEVYKAYYQHKEREAYLDKLSDRHTLSFEECEEKGIQVEYILSRTQESLEDTIIKQDMLVRLNSAMEKLSEQERLLIYALFFKGISERQLSAETGIPQKTINDRKHNILLKLKKIIEK</sequence>
<comment type="caution">
    <text evidence="2">The sequence shown here is derived from an EMBL/GenBank/DDBJ whole genome shotgun (WGS) entry which is preliminary data.</text>
</comment>
<accession>A0A1Q8QRZ3</accession>
<dbReference type="Gene3D" id="1.10.10.10">
    <property type="entry name" value="Winged helix-like DNA-binding domain superfamily/Winged helix DNA-binding domain"/>
    <property type="match status" value="1"/>
</dbReference>
<dbReference type="OrthoDB" id="9814320at2"/>
<dbReference type="SUPFAM" id="SSF88659">
    <property type="entry name" value="Sigma3 and sigma4 domains of RNA polymerase sigma factors"/>
    <property type="match status" value="1"/>
</dbReference>
<reference evidence="2 3" key="1">
    <citation type="submission" date="2016-09" db="EMBL/GenBank/DDBJ databases">
        <title>Complete genome of Desulfosporosinus sp. OL.</title>
        <authorList>
            <person name="Mardanov A."/>
            <person name="Beletsky A."/>
            <person name="Panova A."/>
            <person name="Karnachuk O."/>
            <person name="Ravin N."/>
        </authorList>
    </citation>
    <scope>NUCLEOTIDE SEQUENCE [LARGE SCALE GENOMIC DNA]</scope>
    <source>
        <strain evidence="2 3">OL</strain>
    </source>
</reference>
<dbReference type="InterPro" id="IPR013324">
    <property type="entry name" value="RNA_pol_sigma_r3/r4-like"/>
</dbReference>
<dbReference type="GO" id="GO:0006352">
    <property type="term" value="P:DNA-templated transcription initiation"/>
    <property type="evidence" value="ECO:0007669"/>
    <property type="project" value="InterPro"/>
</dbReference>
<dbReference type="RefSeq" id="WP_075365770.1">
    <property type="nucleotide sequence ID" value="NZ_MLBF01000027.1"/>
</dbReference>
<gene>
    <name evidence="2" type="ORF">DSOL_3253</name>
</gene>
<dbReference type="EMBL" id="MLBF01000027">
    <property type="protein sequence ID" value="OLN30121.1"/>
    <property type="molecule type" value="Genomic_DNA"/>
</dbReference>
<feature type="domain" description="RNA polymerase sigma-70 region 4" evidence="1">
    <location>
        <begin position="85"/>
        <end position="134"/>
    </location>
</feature>
<dbReference type="AlphaFoldDB" id="A0A1Q8QRZ3"/>
<proteinExistence type="predicted"/>
<dbReference type="Proteomes" id="UP000186102">
    <property type="component" value="Unassembled WGS sequence"/>
</dbReference>
<dbReference type="InterPro" id="IPR007630">
    <property type="entry name" value="RNA_pol_sigma70_r4"/>
</dbReference>
<evidence type="ECO:0000313" key="2">
    <source>
        <dbReference type="EMBL" id="OLN30121.1"/>
    </source>
</evidence>
<organism evidence="2 3">
    <name type="scientific">Desulfosporosinus metallidurans</name>
    <dbReference type="NCBI Taxonomy" id="1888891"/>
    <lineage>
        <taxon>Bacteria</taxon>
        <taxon>Bacillati</taxon>
        <taxon>Bacillota</taxon>
        <taxon>Clostridia</taxon>
        <taxon>Eubacteriales</taxon>
        <taxon>Desulfitobacteriaceae</taxon>
        <taxon>Desulfosporosinus</taxon>
    </lineage>
</organism>
<keyword evidence="3" id="KW-1185">Reference proteome</keyword>
<dbReference type="STRING" id="1888891.DSOL_3253"/>
<evidence type="ECO:0000313" key="3">
    <source>
        <dbReference type="Proteomes" id="UP000186102"/>
    </source>
</evidence>
<evidence type="ECO:0000259" key="1">
    <source>
        <dbReference type="Pfam" id="PF04545"/>
    </source>
</evidence>